<dbReference type="AlphaFoldDB" id="A0A3D1JD31"/>
<gene>
    <name evidence="2" type="ORF">DEQ80_01395</name>
</gene>
<dbReference type="Proteomes" id="UP000264141">
    <property type="component" value="Unassembled WGS sequence"/>
</dbReference>
<dbReference type="Gene3D" id="1.10.10.10">
    <property type="entry name" value="Winged helix-like DNA-binding domain superfamily/Winged helix DNA-binding domain"/>
    <property type="match status" value="1"/>
</dbReference>
<comment type="similarity">
    <text evidence="1">Belongs to the ROK (NagC/XylR) family.</text>
</comment>
<dbReference type="PANTHER" id="PTHR18964:SF149">
    <property type="entry name" value="BIFUNCTIONAL UDP-N-ACETYLGLUCOSAMINE 2-EPIMERASE_N-ACETYLMANNOSAMINE KINASE"/>
    <property type="match status" value="1"/>
</dbReference>
<dbReference type="InterPro" id="IPR036390">
    <property type="entry name" value="WH_DNA-bd_sf"/>
</dbReference>
<dbReference type="STRING" id="229919.GCA_001050195_03070"/>
<dbReference type="CDD" id="cd00090">
    <property type="entry name" value="HTH_ARSR"/>
    <property type="match status" value="1"/>
</dbReference>
<protein>
    <submittedName>
        <fullName evidence="2">ROK family transcriptional regulator</fullName>
    </submittedName>
</protein>
<reference evidence="2 3" key="1">
    <citation type="journal article" date="2018" name="Nat. Biotechnol.">
        <title>A standardized bacterial taxonomy based on genome phylogeny substantially revises the tree of life.</title>
        <authorList>
            <person name="Parks D.H."/>
            <person name="Chuvochina M."/>
            <person name="Waite D.W."/>
            <person name="Rinke C."/>
            <person name="Skarshewski A."/>
            <person name="Chaumeil P.A."/>
            <person name="Hugenholtz P."/>
        </authorList>
    </citation>
    <scope>NUCLEOTIDE SEQUENCE [LARGE SCALE GENOMIC DNA]</scope>
    <source>
        <strain evidence="2">UBA8781</strain>
    </source>
</reference>
<evidence type="ECO:0000256" key="1">
    <source>
        <dbReference type="ARBA" id="ARBA00006479"/>
    </source>
</evidence>
<dbReference type="PANTHER" id="PTHR18964">
    <property type="entry name" value="ROK (REPRESSOR, ORF, KINASE) FAMILY"/>
    <property type="match status" value="1"/>
</dbReference>
<dbReference type="Pfam" id="PF00480">
    <property type="entry name" value="ROK"/>
    <property type="match status" value="1"/>
</dbReference>
<dbReference type="InterPro" id="IPR011991">
    <property type="entry name" value="ArsR-like_HTH"/>
</dbReference>
<accession>A0A3D1JD31</accession>
<dbReference type="InterPro" id="IPR043129">
    <property type="entry name" value="ATPase_NBD"/>
</dbReference>
<dbReference type="Pfam" id="PF13412">
    <property type="entry name" value="HTH_24"/>
    <property type="match status" value="1"/>
</dbReference>
<dbReference type="EMBL" id="DPBP01000005">
    <property type="protein sequence ID" value="HCE16491.1"/>
    <property type="molecule type" value="Genomic_DNA"/>
</dbReference>
<dbReference type="InterPro" id="IPR036388">
    <property type="entry name" value="WH-like_DNA-bd_sf"/>
</dbReference>
<evidence type="ECO:0000313" key="3">
    <source>
        <dbReference type="Proteomes" id="UP000264141"/>
    </source>
</evidence>
<organism evidence="2 3">
    <name type="scientific">Anaerolinea thermolimosa</name>
    <dbReference type="NCBI Taxonomy" id="229919"/>
    <lineage>
        <taxon>Bacteria</taxon>
        <taxon>Bacillati</taxon>
        <taxon>Chloroflexota</taxon>
        <taxon>Anaerolineae</taxon>
        <taxon>Anaerolineales</taxon>
        <taxon>Anaerolineaceae</taxon>
        <taxon>Anaerolinea</taxon>
    </lineage>
</organism>
<dbReference type="Gene3D" id="3.30.420.40">
    <property type="match status" value="2"/>
</dbReference>
<comment type="caution">
    <text evidence="2">The sequence shown here is derived from an EMBL/GenBank/DDBJ whole genome shotgun (WGS) entry which is preliminary data.</text>
</comment>
<dbReference type="InterPro" id="IPR000600">
    <property type="entry name" value="ROK"/>
</dbReference>
<sequence>MRWINRAAILDLIRTNGPISRTEVAAQLQISLPTVMRVVDELMAEGLVRDANQKAWSGGRKRTLIEFNGSESVIVGIDLGGTKLFGAVADLNGTILEEMYFNHHQTTAEESFQELKRAIDALIAAAERTGCKLLGIGVGVPGITHPETGVVTMAPSLSWDEFPLKERLSALYAYPVAVENDVNLAALGELWFGTEADLYNLVLIAIGTGIGAGVIIDGVVYRGKHHMAGEIGYLLPDRLSLEQTYPGFGALEQKASGTGIAARAREVLKGLRPAEELAALSAEDVFHAARRGEPWATSIVAETRFERGGIEPLS</sequence>
<dbReference type="SUPFAM" id="SSF53067">
    <property type="entry name" value="Actin-like ATPase domain"/>
    <property type="match status" value="1"/>
</dbReference>
<dbReference type="OrthoDB" id="9796533at2"/>
<evidence type="ECO:0000313" key="2">
    <source>
        <dbReference type="EMBL" id="HCE16491.1"/>
    </source>
</evidence>
<name>A0A3D1JD31_9CHLR</name>
<proteinExistence type="inferred from homology"/>
<dbReference type="SUPFAM" id="SSF46785">
    <property type="entry name" value="Winged helix' DNA-binding domain"/>
    <property type="match status" value="1"/>
</dbReference>